<dbReference type="SFLD" id="SFLDS00003">
    <property type="entry name" value="Haloacid_Dehalogenase"/>
    <property type="match status" value="1"/>
</dbReference>
<dbReference type="Proteomes" id="UP000179072">
    <property type="component" value="Unassembled WGS sequence"/>
</dbReference>
<dbReference type="AlphaFoldDB" id="A0A1F7IL47"/>
<comment type="caution">
    <text evidence="1">The sequence shown here is derived from an EMBL/GenBank/DDBJ whole genome shotgun (WGS) entry which is preliminary data.</text>
</comment>
<dbReference type="NCBIfam" id="TIGR01509">
    <property type="entry name" value="HAD-SF-IA-v3"/>
    <property type="match status" value="1"/>
</dbReference>
<dbReference type="NCBIfam" id="TIGR01549">
    <property type="entry name" value="HAD-SF-IA-v1"/>
    <property type="match status" value="1"/>
</dbReference>
<evidence type="ECO:0000313" key="2">
    <source>
        <dbReference type="Proteomes" id="UP000179072"/>
    </source>
</evidence>
<dbReference type="Gene3D" id="3.40.50.1000">
    <property type="entry name" value="HAD superfamily/HAD-like"/>
    <property type="match status" value="1"/>
</dbReference>
<accession>A0A1F7IL47</accession>
<dbReference type="PANTHER" id="PTHR43611:SF3">
    <property type="entry name" value="FLAVIN MONONUCLEOTIDE HYDROLASE 1, CHLOROPLATIC"/>
    <property type="match status" value="1"/>
</dbReference>
<dbReference type="InterPro" id="IPR036412">
    <property type="entry name" value="HAD-like_sf"/>
</dbReference>
<evidence type="ECO:0008006" key="3">
    <source>
        <dbReference type="Google" id="ProtNLM"/>
    </source>
</evidence>
<dbReference type="InterPro" id="IPR023198">
    <property type="entry name" value="PGP-like_dom2"/>
</dbReference>
<dbReference type="PRINTS" id="PR00413">
    <property type="entry name" value="HADHALOGNASE"/>
</dbReference>
<gene>
    <name evidence="1" type="ORF">A2957_01310</name>
</gene>
<dbReference type="Pfam" id="PF00702">
    <property type="entry name" value="Hydrolase"/>
    <property type="match status" value="1"/>
</dbReference>
<protein>
    <recommendedName>
        <fullName evidence="3">HAD family hydrolase</fullName>
    </recommendedName>
</protein>
<name>A0A1F7IL47_9BACT</name>
<dbReference type="PANTHER" id="PTHR43611">
    <property type="entry name" value="ALPHA-D-GLUCOSE 1-PHOSPHATE PHOSPHATASE"/>
    <property type="match status" value="1"/>
</dbReference>
<dbReference type="InterPro" id="IPR006439">
    <property type="entry name" value="HAD-SF_hydro_IA"/>
</dbReference>
<dbReference type="EMBL" id="MGAK01000025">
    <property type="protein sequence ID" value="OGK44081.1"/>
    <property type="molecule type" value="Genomic_DNA"/>
</dbReference>
<dbReference type="STRING" id="1802060.A2957_01310"/>
<proteinExistence type="predicted"/>
<dbReference type="SFLD" id="SFLDG01129">
    <property type="entry name" value="C1.5:_HAD__Beta-PGM__Phosphata"/>
    <property type="match status" value="1"/>
</dbReference>
<dbReference type="Gene3D" id="1.10.150.240">
    <property type="entry name" value="Putative phosphatase, domain 2"/>
    <property type="match status" value="1"/>
</dbReference>
<dbReference type="CDD" id="cd02603">
    <property type="entry name" value="HAD_sEH-N_like"/>
    <property type="match status" value="1"/>
</dbReference>
<dbReference type="SUPFAM" id="SSF56784">
    <property type="entry name" value="HAD-like"/>
    <property type="match status" value="1"/>
</dbReference>
<organism evidence="1 2">
    <name type="scientific">Candidatus Roizmanbacteria bacterium RIFCSPLOWO2_01_FULL_38_11</name>
    <dbReference type="NCBI Taxonomy" id="1802060"/>
    <lineage>
        <taxon>Bacteria</taxon>
        <taxon>Candidatus Roizmaniibacteriota</taxon>
    </lineage>
</organism>
<reference evidence="1 2" key="1">
    <citation type="journal article" date="2016" name="Nat. Commun.">
        <title>Thousands of microbial genomes shed light on interconnected biogeochemical processes in an aquifer system.</title>
        <authorList>
            <person name="Anantharaman K."/>
            <person name="Brown C.T."/>
            <person name="Hug L.A."/>
            <person name="Sharon I."/>
            <person name="Castelle C.J."/>
            <person name="Probst A.J."/>
            <person name="Thomas B.C."/>
            <person name="Singh A."/>
            <person name="Wilkins M.J."/>
            <person name="Karaoz U."/>
            <person name="Brodie E.L."/>
            <person name="Williams K.H."/>
            <person name="Hubbard S.S."/>
            <person name="Banfield J.F."/>
        </authorList>
    </citation>
    <scope>NUCLEOTIDE SEQUENCE [LARGE SCALE GENOMIC DNA]</scope>
</reference>
<evidence type="ECO:0000313" key="1">
    <source>
        <dbReference type="EMBL" id="OGK44081.1"/>
    </source>
</evidence>
<dbReference type="InterPro" id="IPR023214">
    <property type="entry name" value="HAD_sf"/>
</dbReference>
<sequence>MIKTILFDLGEVILTNDWHYDCPEKFAAYSEYFSITYDQMEKGWNEAWPLYELGKITEDTFWGKFLTTAGSNTIDIQKAKTLWRKYFSSKPEMFPILARLKKNYSLVVLSSTGKEWLDYKIEKYHLNDYFSSYITTCNTSLRKTDEKIYNLVVKRLNIEPQEILFIDDNEKVIQMARQAGLKTILFENPVQLANELSKLHLFE</sequence>